<keyword evidence="4" id="KW-1185">Reference proteome</keyword>
<dbReference type="OrthoDB" id="443682at2759"/>
<evidence type="ECO:0000256" key="1">
    <source>
        <dbReference type="SAM" id="MobiDB-lite"/>
    </source>
</evidence>
<feature type="region of interest" description="Disordered" evidence="1">
    <location>
        <begin position="177"/>
        <end position="212"/>
    </location>
</feature>
<feature type="region of interest" description="Disordered" evidence="1">
    <location>
        <begin position="132"/>
        <end position="155"/>
    </location>
</feature>
<reference evidence="3 4" key="1">
    <citation type="submission" date="2021-08" db="EMBL/GenBank/DDBJ databases">
        <title>Draft Genome Sequence of Phanerochaete sordida strain YK-624.</title>
        <authorList>
            <person name="Mori T."/>
            <person name="Dohra H."/>
            <person name="Suzuki T."/>
            <person name="Kawagishi H."/>
            <person name="Hirai H."/>
        </authorList>
    </citation>
    <scope>NUCLEOTIDE SEQUENCE [LARGE SCALE GENOMIC DNA]</scope>
    <source>
        <strain evidence="3 4">YK-624</strain>
    </source>
</reference>
<dbReference type="GO" id="GO:0030490">
    <property type="term" value="P:maturation of SSU-rRNA"/>
    <property type="evidence" value="ECO:0007669"/>
    <property type="project" value="TreeGrafter"/>
</dbReference>
<evidence type="ECO:0000313" key="4">
    <source>
        <dbReference type="Proteomes" id="UP000703269"/>
    </source>
</evidence>
<dbReference type="GO" id="GO:0005737">
    <property type="term" value="C:cytoplasm"/>
    <property type="evidence" value="ECO:0007669"/>
    <property type="project" value="InterPro"/>
</dbReference>
<dbReference type="AlphaFoldDB" id="A0A9P3LD29"/>
<dbReference type="EMBL" id="BPQB01000019">
    <property type="protein sequence ID" value="GJE91106.1"/>
    <property type="molecule type" value="Genomic_DNA"/>
</dbReference>
<evidence type="ECO:0000259" key="2">
    <source>
        <dbReference type="Pfam" id="PF04194"/>
    </source>
</evidence>
<feature type="domain" description="Programmed cell death protein 2 C-terminal" evidence="2">
    <location>
        <begin position="285"/>
        <end position="449"/>
    </location>
</feature>
<dbReference type="InterPro" id="IPR007320">
    <property type="entry name" value="PDCD2_C"/>
</dbReference>
<gene>
    <name evidence="3" type="ORF">PsYK624_072550</name>
</gene>
<sequence>MPPRDEDDWSDDDDDEVHDTVTSVQLGVPDGALDSQADLRDAAVSRIGGLPAFLTSPEPPFESSLCKNCSTPMELVVQVWCPMEDSAHDRALYVWACSRGVCQCLVGSVRAYRGLRFNEKYAVKLEKKKARQVKQAKPVEEEKLQAQKSNPFSLDGGFASAPNPFGLGSQIFSAPESKVAAEVKPGEDAEENGEDDEDGSSSEGGESNSDEELVTAMASSTLESTAWASAPSYPALYMSTMAEYVPPEQKSPFKVEEVAEEVDDGKKGKDSTWAMEGYENSLDIDQVFERFIKRVGYEAEQCIRYELGGTPLPFASDEVFDTLFPKPPAPNMPVTKANTMVVPPAKRTFNPSAIPQCPHCNGKRVFECQLMPNLINILRNKNTSGPAKPQTDEERRKEVEAMLKGESSIEQTGMGWGTCMVFSCEKDCCEENGSSLANCWREEFVLVQWDR</sequence>
<dbReference type="Pfam" id="PF04194">
    <property type="entry name" value="PDCD2_C"/>
    <property type="match status" value="1"/>
</dbReference>
<accession>A0A9P3LD29</accession>
<organism evidence="3 4">
    <name type="scientific">Phanerochaete sordida</name>
    <dbReference type="NCBI Taxonomy" id="48140"/>
    <lineage>
        <taxon>Eukaryota</taxon>
        <taxon>Fungi</taxon>
        <taxon>Dikarya</taxon>
        <taxon>Basidiomycota</taxon>
        <taxon>Agaricomycotina</taxon>
        <taxon>Agaricomycetes</taxon>
        <taxon>Polyporales</taxon>
        <taxon>Phanerochaetaceae</taxon>
        <taxon>Phanerochaete</taxon>
    </lineage>
</organism>
<name>A0A9P3LD29_9APHY</name>
<dbReference type="PANTHER" id="PTHR47524:SF1">
    <property type="entry name" value="20S RRNA ACCUMULATION PROTEIN 4"/>
    <property type="match status" value="1"/>
</dbReference>
<proteinExistence type="predicted"/>
<dbReference type="Proteomes" id="UP000703269">
    <property type="component" value="Unassembled WGS sequence"/>
</dbReference>
<protein>
    <submittedName>
        <fullName evidence="3">Programmed cell death protein 2 C-terminal domain-containing protein</fullName>
    </submittedName>
</protein>
<comment type="caution">
    <text evidence="3">The sequence shown here is derived from an EMBL/GenBank/DDBJ whole genome shotgun (WGS) entry which is preliminary data.</text>
</comment>
<evidence type="ECO:0000313" key="3">
    <source>
        <dbReference type="EMBL" id="GJE91106.1"/>
    </source>
</evidence>
<feature type="compositionally biased region" description="Acidic residues" evidence="1">
    <location>
        <begin position="188"/>
        <end position="200"/>
    </location>
</feature>
<dbReference type="PANTHER" id="PTHR47524">
    <property type="entry name" value="20S RRNA ACCUMULATION PROTEIN 4"/>
    <property type="match status" value="1"/>
</dbReference>